<feature type="compositionally biased region" description="Acidic residues" evidence="2">
    <location>
        <begin position="312"/>
        <end position="336"/>
    </location>
</feature>
<keyword evidence="4" id="KW-1185">Reference proteome</keyword>
<proteinExistence type="inferred from homology"/>
<feature type="region of interest" description="Disordered" evidence="2">
    <location>
        <begin position="696"/>
        <end position="732"/>
    </location>
</feature>
<dbReference type="Proteomes" id="UP001145021">
    <property type="component" value="Unassembled WGS sequence"/>
</dbReference>
<dbReference type="EMBL" id="JANBOH010000063">
    <property type="protein sequence ID" value="KAJ1646387.1"/>
    <property type="molecule type" value="Genomic_DNA"/>
</dbReference>
<dbReference type="InterPro" id="IPR007991">
    <property type="entry name" value="RNA_pol_I_trans_ini_fac_RRN3"/>
</dbReference>
<organism evidence="3 4">
    <name type="scientific">Coemansia asiatica</name>
    <dbReference type="NCBI Taxonomy" id="1052880"/>
    <lineage>
        <taxon>Eukaryota</taxon>
        <taxon>Fungi</taxon>
        <taxon>Fungi incertae sedis</taxon>
        <taxon>Zoopagomycota</taxon>
        <taxon>Kickxellomycotina</taxon>
        <taxon>Kickxellomycetes</taxon>
        <taxon>Kickxellales</taxon>
        <taxon>Kickxellaceae</taxon>
        <taxon>Coemansia</taxon>
    </lineage>
</organism>
<gene>
    <name evidence="3" type="primary">RRN3</name>
    <name evidence="3" type="ORF">LPJ64_002132</name>
</gene>
<comment type="caution">
    <text evidence="3">The sequence shown here is derived from an EMBL/GenBank/DDBJ whole genome shotgun (WGS) entry which is preliminary data.</text>
</comment>
<comment type="similarity">
    <text evidence="1">Belongs to the RRN3 family.</text>
</comment>
<evidence type="ECO:0000256" key="2">
    <source>
        <dbReference type="SAM" id="MobiDB-lite"/>
    </source>
</evidence>
<dbReference type="GO" id="GO:0005634">
    <property type="term" value="C:nucleus"/>
    <property type="evidence" value="ECO:0007669"/>
    <property type="project" value="TreeGrafter"/>
</dbReference>
<protein>
    <submittedName>
        <fullName evidence="3">DNA independent RNA polymerase I transcription factor</fullName>
    </submittedName>
</protein>
<evidence type="ECO:0000256" key="1">
    <source>
        <dbReference type="ARBA" id="ARBA00010098"/>
    </source>
</evidence>
<dbReference type="PANTHER" id="PTHR12790">
    <property type="entry name" value="TRANSCRIPTION INITIATION FACTOR IA RRN3"/>
    <property type="match status" value="1"/>
</dbReference>
<sequence length="758" mass="84883">MAPQTEVIPSRPIKQAISRKRQAQKKAEPGSVETKEPHNTENLLLATEEKLPTLAIDKSIFLRKFTENALQQMKEGNIEEYQKLIKVFSYARAASHLTPEKYVEEVTPWISALSANVSSLNIAYRELVTTVFFSDWIASPDERFVHRYSTLIIQILSAHPTWVPQAMPALVRWFTFGSHKNDKAGLAPIVHDRVHGLIKEIYRAIPTCGASLISALLDALPFRTAKANIQVLFLQNVLRCLEYAGGIRREVLRMVLNHVIQIDVEVQVELEDLESDGEEEEEEEEEGGREEGVFQFDEEEAVSDITASDPETSSDSDPESDSDSGSDSDSDSDSELESNAGDNDEAVLSMKAKQRVKRTVAKLDAIMSAVFSWLEKHCQIDLETNEMPESTSQMFLQFLDLFNTVVLPTFRSRYTQFFLFYLCAKDPQYADVFLGTMMGNVGDPVRTNVQERVSNVEKLAAASYLGSFVARAKFLSKHIVRNVMGVMVQWANTYLDWQEQQQAKVPAKENVNSRIRSMSYGQAFGDSVSGSNSASSLSLNTDFEKHTVFFAVTQAALYMFCFRWRDLVETPDGRPVVESELDDLRWCQEVEGIQRIVFSRLNPLRACSSAVAQQFAMVASQTKFMFCYSVLQQNRRKNQEGKGNTGAGAGSVVASPEQVLRVELDTFFPFDPMALPVSRNFIDGIYLEWRDVGAANDSGDDDDAASDDSDRERGEKGNKNDDEDDENEAGVVGQMLAMSISPIIPLSALAGRTFDEQF</sequence>
<feature type="compositionally biased region" description="Basic and acidic residues" evidence="2">
    <location>
        <begin position="708"/>
        <end position="720"/>
    </location>
</feature>
<dbReference type="GO" id="GO:0001042">
    <property type="term" value="F:RNA polymerase I core binding"/>
    <property type="evidence" value="ECO:0007669"/>
    <property type="project" value="TreeGrafter"/>
</dbReference>
<dbReference type="GO" id="GO:0001181">
    <property type="term" value="F:RNA polymerase I general transcription initiation factor activity"/>
    <property type="evidence" value="ECO:0007669"/>
    <property type="project" value="InterPro"/>
</dbReference>
<name>A0A9W8CJZ7_9FUNG</name>
<feature type="compositionally biased region" description="Acidic residues" evidence="2">
    <location>
        <begin position="272"/>
        <end position="288"/>
    </location>
</feature>
<evidence type="ECO:0000313" key="3">
    <source>
        <dbReference type="EMBL" id="KAJ1646387.1"/>
    </source>
</evidence>
<feature type="compositionally biased region" description="Acidic residues" evidence="2">
    <location>
        <begin position="698"/>
        <end position="707"/>
    </location>
</feature>
<feature type="region of interest" description="Disordered" evidence="2">
    <location>
        <begin position="272"/>
        <end position="347"/>
    </location>
</feature>
<evidence type="ECO:0000313" key="4">
    <source>
        <dbReference type="Proteomes" id="UP001145021"/>
    </source>
</evidence>
<feature type="compositionally biased region" description="Basic and acidic residues" evidence="2">
    <location>
        <begin position="25"/>
        <end position="39"/>
    </location>
</feature>
<dbReference type="GO" id="GO:0006361">
    <property type="term" value="P:transcription initiation at RNA polymerase I promoter"/>
    <property type="evidence" value="ECO:0007669"/>
    <property type="project" value="InterPro"/>
</dbReference>
<dbReference type="Pfam" id="PF05327">
    <property type="entry name" value="RRN3"/>
    <property type="match status" value="1"/>
</dbReference>
<accession>A0A9W8CJZ7</accession>
<dbReference type="PANTHER" id="PTHR12790:SF0">
    <property type="entry name" value="RNA POLYMERASE I-SPECIFIC TRANSCRIPTION INITIATION FACTOR RRN3-RELATED"/>
    <property type="match status" value="1"/>
</dbReference>
<feature type="region of interest" description="Disordered" evidence="2">
    <location>
        <begin position="1"/>
        <end position="40"/>
    </location>
</feature>
<reference evidence="3" key="1">
    <citation type="submission" date="2022-07" db="EMBL/GenBank/DDBJ databases">
        <title>Phylogenomic reconstructions and comparative analyses of Kickxellomycotina fungi.</title>
        <authorList>
            <person name="Reynolds N.K."/>
            <person name="Stajich J.E."/>
            <person name="Barry K."/>
            <person name="Grigoriev I.V."/>
            <person name="Crous P."/>
            <person name="Smith M.E."/>
        </authorList>
    </citation>
    <scope>NUCLEOTIDE SEQUENCE</scope>
    <source>
        <strain evidence="3">NBRC 105413</strain>
    </source>
</reference>
<dbReference type="AlphaFoldDB" id="A0A9W8CJZ7"/>